<evidence type="ECO:0000256" key="4">
    <source>
        <dbReference type="ARBA" id="ARBA00023136"/>
    </source>
</evidence>
<dbReference type="GO" id="GO:0140359">
    <property type="term" value="F:ABC-type transporter activity"/>
    <property type="evidence" value="ECO:0007669"/>
    <property type="project" value="InterPro"/>
</dbReference>
<dbReference type="InterPro" id="IPR051784">
    <property type="entry name" value="Nod_factor_ABC_transporter"/>
</dbReference>
<evidence type="ECO:0000256" key="1">
    <source>
        <dbReference type="ARBA" id="ARBA00004141"/>
    </source>
</evidence>
<dbReference type="AlphaFoldDB" id="A0A3N0DXK9"/>
<dbReference type="Pfam" id="PF12698">
    <property type="entry name" value="ABC2_membrane_3"/>
    <property type="match status" value="1"/>
</dbReference>
<feature type="transmembrane region" description="Helical" evidence="5">
    <location>
        <begin position="212"/>
        <end position="231"/>
    </location>
</feature>
<evidence type="ECO:0000313" key="8">
    <source>
        <dbReference type="Proteomes" id="UP000277094"/>
    </source>
</evidence>
<feature type="transmembrane region" description="Helical" evidence="5">
    <location>
        <begin position="12"/>
        <end position="30"/>
    </location>
</feature>
<evidence type="ECO:0000259" key="6">
    <source>
        <dbReference type="Pfam" id="PF12698"/>
    </source>
</evidence>
<sequence>MLGIEMRRILRNRRAVIFTLIMPVILYLIIGTNSQYTGDKAGSGNVSAYILISMAAYGAVLATTSGGAMVATERALGWSRQLRLTPLSPIAYVMVKAIVALFLGLSSVLAVNIVGLLNGKAEMPTHVWIAAGVIAWLGSIVFGAFGLFVGYLLPSENVMQVLGPALAGLAALGGLWFPIKSDSVLGHISACTPIYGLANLARWPLYGGAPHLVWILNLLGWLIVFVAGAAWRMSKDTARV</sequence>
<feature type="transmembrane region" description="Helical" evidence="5">
    <location>
        <begin position="127"/>
        <end position="149"/>
    </location>
</feature>
<reference evidence="7 8" key="1">
    <citation type="submission" date="2018-11" db="EMBL/GenBank/DDBJ databases">
        <authorList>
            <person name="Li F."/>
        </authorList>
    </citation>
    <scope>NUCLEOTIDE SEQUENCE [LARGE SCALE GENOMIC DNA]</scope>
    <source>
        <strain evidence="7 8">KIS18-7</strain>
    </source>
</reference>
<gene>
    <name evidence="7" type="ORF">EFL95_07450</name>
</gene>
<dbReference type="EMBL" id="RJSG01000002">
    <property type="protein sequence ID" value="RNL80354.1"/>
    <property type="molecule type" value="Genomic_DNA"/>
</dbReference>
<feature type="transmembrane region" description="Helical" evidence="5">
    <location>
        <begin position="161"/>
        <end position="179"/>
    </location>
</feature>
<dbReference type="OrthoDB" id="63188at2"/>
<keyword evidence="2 5" id="KW-0812">Transmembrane</keyword>
<keyword evidence="8" id="KW-1185">Reference proteome</keyword>
<feature type="domain" description="ABC-2 type transporter transmembrane" evidence="6">
    <location>
        <begin position="45"/>
        <end position="230"/>
    </location>
</feature>
<comment type="subcellular location">
    <subcellularLocation>
        <location evidence="1">Membrane</location>
        <topology evidence="1">Multi-pass membrane protein</topology>
    </subcellularLocation>
</comment>
<evidence type="ECO:0000256" key="5">
    <source>
        <dbReference type="SAM" id="Phobius"/>
    </source>
</evidence>
<organism evidence="7 8">
    <name type="scientific">Nocardioides marmorisolisilvae</name>
    <dbReference type="NCBI Taxonomy" id="1542737"/>
    <lineage>
        <taxon>Bacteria</taxon>
        <taxon>Bacillati</taxon>
        <taxon>Actinomycetota</taxon>
        <taxon>Actinomycetes</taxon>
        <taxon>Propionibacteriales</taxon>
        <taxon>Nocardioidaceae</taxon>
        <taxon>Nocardioides</taxon>
    </lineage>
</organism>
<dbReference type="Proteomes" id="UP000277094">
    <property type="component" value="Unassembled WGS sequence"/>
</dbReference>
<evidence type="ECO:0000256" key="2">
    <source>
        <dbReference type="ARBA" id="ARBA00022692"/>
    </source>
</evidence>
<accession>A0A3N0DXK9</accession>
<dbReference type="GO" id="GO:0016020">
    <property type="term" value="C:membrane"/>
    <property type="evidence" value="ECO:0007669"/>
    <property type="project" value="UniProtKB-SubCell"/>
</dbReference>
<dbReference type="PANTHER" id="PTHR43229">
    <property type="entry name" value="NODULATION PROTEIN J"/>
    <property type="match status" value="1"/>
</dbReference>
<proteinExistence type="predicted"/>
<protein>
    <submittedName>
        <fullName evidence="7">ABC transporter permease</fullName>
    </submittedName>
</protein>
<evidence type="ECO:0000256" key="3">
    <source>
        <dbReference type="ARBA" id="ARBA00022989"/>
    </source>
</evidence>
<keyword evidence="4 5" id="KW-0472">Membrane</keyword>
<name>A0A3N0DXK9_9ACTN</name>
<feature type="transmembrane region" description="Helical" evidence="5">
    <location>
        <begin position="50"/>
        <end position="72"/>
    </location>
</feature>
<dbReference type="PANTHER" id="PTHR43229:SF2">
    <property type="entry name" value="NODULATION PROTEIN J"/>
    <property type="match status" value="1"/>
</dbReference>
<evidence type="ECO:0000313" key="7">
    <source>
        <dbReference type="EMBL" id="RNL80354.1"/>
    </source>
</evidence>
<dbReference type="InterPro" id="IPR013525">
    <property type="entry name" value="ABC2_TM"/>
</dbReference>
<keyword evidence="3 5" id="KW-1133">Transmembrane helix</keyword>
<comment type="caution">
    <text evidence="7">The sequence shown here is derived from an EMBL/GenBank/DDBJ whole genome shotgun (WGS) entry which is preliminary data.</text>
</comment>
<feature type="transmembrane region" description="Helical" evidence="5">
    <location>
        <begin position="93"/>
        <end position="115"/>
    </location>
</feature>